<gene>
    <name evidence="2" type="ORF">CYMTET_47011</name>
</gene>
<dbReference type="EMBL" id="LGRX02032950">
    <property type="protein sequence ID" value="KAK3243326.1"/>
    <property type="molecule type" value="Genomic_DNA"/>
</dbReference>
<sequence length="375" mass="43098">MAYRAVGFETANWHRQVAPDRTGCEAAPAECWGYTLCQDLYTAQEDRTFPQFMYRDYGDSDVPWNNPDDWTFETCQSFPRPNAIMDKVYVVLGTVVVQMPPTLLFTMLFTLGSTPYLPAFWKRSSKNYKKLMRSTKSTSVELFIYFVLTFLLDTQRLSRAIARYFLVVASVIFKSTAGLRRGLRWLEVAHRRNKQTLRFLWETKVKGRNANWVFQEMEAQEKLLQEQKVAEIATEGTFQVETASMDSLLTQLAIVLLVVGWGALVMYLFVYSVAIRDLMGEQAENTVLGNWAVSLIIDQFGIHVVKTFIIKITVTTIMTKLQERAKGEVGLVTWYEMYISKHLQMHYSVAQEGDEMDTNGAMYDTGMNMVGMDLF</sequence>
<dbReference type="Proteomes" id="UP001190700">
    <property type="component" value="Unassembled WGS sequence"/>
</dbReference>
<feature type="transmembrane region" description="Helical" evidence="1">
    <location>
        <begin position="248"/>
        <end position="270"/>
    </location>
</feature>
<evidence type="ECO:0000256" key="1">
    <source>
        <dbReference type="SAM" id="Phobius"/>
    </source>
</evidence>
<keyword evidence="1" id="KW-1133">Transmembrane helix</keyword>
<evidence type="ECO:0000313" key="3">
    <source>
        <dbReference type="Proteomes" id="UP001190700"/>
    </source>
</evidence>
<feature type="transmembrane region" description="Helical" evidence="1">
    <location>
        <begin position="164"/>
        <end position="183"/>
    </location>
</feature>
<feature type="transmembrane region" description="Helical" evidence="1">
    <location>
        <begin position="88"/>
        <end position="111"/>
    </location>
</feature>
<accession>A0AAE0BV34</accession>
<name>A0AAE0BV34_9CHLO</name>
<keyword evidence="1" id="KW-0812">Transmembrane</keyword>
<reference evidence="2 3" key="1">
    <citation type="journal article" date="2015" name="Genome Biol. Evol.">
        <title>Comparative Genomics of a Bacterivorous Green Alga Reveals Evolutionary Causalities and Consequences of Phago-Mixotrophic Mode of Nutrition.</title>
        <authorList>
            <person name="Burns J.A."/>
            <person name="Paasch A."/>
            <person name="Narechania A."/>
            <person name="Kim E."/>
        </authorList>
    </citation>
    <scope>NUCLEOTIDE SEQUENCE [LARGE SCALE GENOMIC DNA]</scope>
    <source>
        <strain evidence="2 3">PLY_AMNH</strain>
    </source>
</reference>
<proteinExistence type="predicted"/>
<comment type="caution">
    <text evidence="2">The sequence shown here is derived from an EMBL/GenBank/DDBJ whole genome shotgun (WGS) entry which is preliminary data.</text>
</comment>
<keyword evidence="3" id="KW-1185">Reference proteome</keyword>
<evidence type="ECO:0000313" key="2">
    <source>
        <dbReference type="EMBL" id="KAK3243326.1"/>
    </source>
</evidence>
<dbReference type="AlphaFoldDB" id="A0AAE0BV34"/>
<organism evidence="2 3">
    <name type="scientific">Cymbomonas tetramitiformis</name>
    <dbReference type="NCBI Taxonomy" id="36881"/>
    <lineage>
        <taxon>Eukaryota</taxon>
        <taxon>Viridiplantae</taxon>
        <taxon>Chlorophyta</taxon>
        <taxon>Pyramimonadophyceae</taxon>
        <taxon>Pyramimonadales</taxon>
        <taxon>Pyramimonadaceae</taxon>
        <taxon>Cymbomonas</taxon>
    </lineage>
</organism>
<protein>
    <submittedName>
        <fullName evidence="2">Uncharacterized protein</fullName>
    </submittedName>
</protein>
<keyword evidence="1" id="KW-0472">Membrane</keyword>